<accession>A0AAV9UU94</accession>
<dbReference type="PANTHER" id="PTHR23514:SF16">
    <property type="entry name" value="TRANSPORTER, PUTATIVE (AFU_ORTHOLOGUE AFUA_2G17270)-RELATED"/>
    <property type="match status" value="1"/>
</dbReference>
<keyword evidence="2 5" id="KW-0812">Transmembrane</keyword>
<evidence type="ECO:0000256" key="4">
    <source>
        <dbReference type="ARBA" id="ARBA00023136"/>
    </source>
</evidence>
<dbReference type="EMBL" id="JAVHNQ010000004">
    <property type="protein sequence ID" value="KAK6349530.1"/>
    <property type="molecule type" value="Genomic_DNA"/>
</dbReference>
<feature type="transmembrane region" description="Helical" evidence="5">
    <location>
        <begin position="65"/>
        <end position="89"/>
    </location>
</feature>
<gene>
    <name evidence="6" type="ORF">TWF696_005815</name>
</gene>
<feature type="transmembrane region" description="Helical" evidence="5">
    <location>
        <begin position="124"/>
        <end position="144"/>
    </location>
</feature>
<dbReference type="Gene3D" id="1.20.1250.20">
    <property type="entry name" value="MFS general substrate transporter like domains"/>
    <property type="match status" value="1"/>
</dbReference>
<comment type="subcellular location">
    <subcellularLocation>
        <location evidence="1">Membrane</location>
        <topology evidence="1">Multi-pass membrane protein</topology>
    </subcellularLocation>
</comment>
<dbReference type="SUPFAM" id="SSF103473">
    <property type="entry name" value="MFS general substrate transporter"/>
    <property type="match status" value="1"/>
</dbReference>
<dbReference type="AlphaFoldDB" id="A0AAV9UU94"/>
<organism evidence="6 7">
    <name type="scientific">Orbilia brochopaga</name>
    <dbReference type="NCBI Taxonomy" id="3140254"/>
    <lineage>
        <taxon>Eukaryota</taxon>
        <taxon>Fungi</taxon>
        <taxon>Dikarya</taxon>
        <taxon>Ascomycota</taxon>
        <taxon>Pezizomycotina</taxon>
        <taxon>Orbiliomycetes</taxon>
        <taxon>Orbiliales</taxon>
        <taxon>Orbiliaceae</taxon>
        <taxon>Orbilia</taxon>
    </lineage>
</organism>
<proteinExistence type="predicted"/>
<keyword evidence="3 5" id="KW-1133">Transmembrane helix</keyword>
<evidence type="ECO:0000313" key="6">
    <source>
        <dbReference type="EMBL" id="KAK6349530.1"/>
    </source>
</evidence>
<evidence type="ECO:0008006" key="8">
    <source>
        <dbReference type="Google" id="ProtNLM"/>
    </source>
</evidence>
<evidence type="ECO:0000256" key="5">
    <source>
        <dbReference type="SAM" id="Phobius"/>
    </source>
</evidence>
<feature type="transmembrane region" description="Helical" evidence="5">
    <location>
        <begin position="95"/>
        <end position="117"/>
    </location>
</feature>
<keyword evidence="7" id="KW-1185">Reference proteome</keyword>
<dbReference type="InterPro" id="IPR036259">
    <property type="entry name" value="MFS_trans_sf"/>
</dbReference>
<reference evidence="6 7" key="1">
    <citation type="submission" date="2019-10" db="EMBL/GenBank/DDBJ databases">
        <authorList>
            <person name="Palmer J.M."/>
        </authorList>
    </citation>
    <scope>NUCLEOTIDE SEQUENCE [LARGE SCALE GENOMIC DNA]</scope>
    <source>
        <strain evidence="6 7">TWF696</strain>
    </source>
</reference>
<evidence type="ECO:0000256" key="3">
    <source>
        <dbReference type="ARBA" id="ARBA00022989"/>
    </source>
</evidence>
<dbReference type="InterPro" id="IPR051788">
    <property type="entry name" value="MFS_Transporter"/>
</dbReference>
<keyword evidence="4 5" id="KW-0472">Membrane</keyword>
<protein>
    <recommendedName>
        <fullName evidence="8">Major facilitator superfamily (MFS) profile domain-containing protein</fullName>
    </recommendedName>
</protein>
<dbReference type="PANTHER" id="PTHR23514">
    <property type="entry name" value="BYPASS OF STOP CODON PROTEIN 6"/>
    <property type="match status" value="1"/>
</dbReference>
<sequence length="167" mass="17701">MATETATVTEAPVGILASPKASAADLRLQQQEGIQLSSREEVPSANATVFEDQGVKLTKDTVLKLLSAGFSFFFAGTSDGCLGALIPYILQTHDISTDLIAVIYAAAFAGWVLAAVTNSHLLKYLGFGAILIIGACLQLLAHILRVWGPPYALFATSFFFTSLGQAY</sequence>
<dbReference type="Proteomes" id="UP001375240">
    <property type="component" value="Unassembled WGS sequence"/>
</dbReference>
<name>A0AAV9UU94_9PEZI</name>
<evidence type="ECO:0000256" key="2">
    <source>
        <dbReference type="ARBA" id="ARBA00022692"/>
    </source>
</evidence>
<comment type="caution">
    <text evidence="6">The sequence shown here is derived from an EMBL/GenBank/DDBJ whole genome shotgun (WGS) entry which is preliminary data.</text>
</comment>
<evidence type="ECO:0000256" key="1">
    <source>
        <dbReference type="ARBA" id="ARBA00004141"/>
    </source>
</evidence>
<dbReference type="GO" id="GO:0016020">
    <property type="term" value="C:membrane"/>
    <property type="evidence" value="ECO:0007669"/>
    <property type="project" value="UniProtKB-SubCell"/>
</dbReference>
<evidence type="ECO:0000313" key="7">
    <source>
        <dbReference type="Proteomes" id="UP001375240"/>
    </source>
</evidence>